<name>A0ABD1HUD3_SALDI</name>
<dbReference type="EMBL" id="JBEAFC010000004">
    <property type="protein sequence ID" value="KAL1560095.1"/>
    <property type="molecule type" value="Genomic_DNA"/>
</dbReference>
<evidence type="ECO:0000313" key="2">
    <source>
        <dbReference type="Proteomes" id="UP001567538"/>
    </source>
</evidence>
<dbReference type="AlphaFoldDB" id="A0ABD1HUD3"/>
<proteinExistence type="predicted"/>
<evidence type="ECO:0000313" key="1">
    <source>
        <dbReference type="EMBL" id="KAL1560095.1"/>
    </source>
</evidence>
<dbReference type="Proteomes" id="UP001567538">
    <property type="component" value="Unassembled WGS sequence"/>
</dbReference>
<accession>A0ABD1HUD3</accession>
<protein>
    <submittedName>
        <fullName evidence="1">Protein ALP1-like</fullName>
    </submittedName>
</protein>
<organism evidence="1 2">
    <name type="scientific">Salvia divinorum</name>
    <name type="common">Maria pastora</name>
    <name type="synonym">Diviner's sage</name>
    <dbReference type="NCBI Taxonomy" id="28513"/>
    <lineage>
        <taxon>Eukaryota</taxon>
        <taxon>Viridiplantae</taxon>
        <taxon>Streptophyta</taxon>
        <taxon>Embryophyta</taxon>
        <taxon>Tracheophyta</taxon>
        <taxon>Spermatophyta</taxon>
        <taxon>Magnoliopsida</taxon>
        <taxon>eudicotyledons</taxon>
        <taxon>Gunneridae</taxon>
        <taxon>Pentapetalae</taxon>
        <taxon>asterids</taxon>
        <taxon>lamiids</taxon>
        <taxon>Lamiales</taxon>
        <taxon>Lamiaceae</taxon>
        <taxon>Nepetoideae</taxon>
        <taxon>Mentheae</taxon>
        <taxon>Salviinae</taxon>
        <taxon>Salvia</taxon>
        <taxon>Salvia subgen. Calosphace</taxon>
    </lineage>
</organism>
<gene>
    <name evidence="1" type="ORF">AAHA92_10356</name>
</gene>
<keyword evidence="2" id="KW-1185">Reference proteome</keyword>
<reference evidence="1 2" key="1">
    <citation type="submission" date="2024-06" db="EMBL/GenBank/DDBJ databases">
        <title>A chromosome level genome sequence of Diviner's sage (Salvia divinorum).</title>
        <authorList>
            <person name="Ford S.A."/>
            <person name="Ro D.-K."/>
            <person name="Ness R.W."/>
            <person name="Phillips M.A."/>
        </authorList>
    </citation>
    <scope>NUCLEOTIDE SEQUENCE [LARGE SCALE GENOMIC DNA]</scope>
    <source>
        <strain evidence="1">SAF-2024a</strain>
        <tissue evidence="1">Leaf</tissue>
    </source>
</reference>
<sequence>MTAVTVGGNGLRMMQGCLGALDGTYINVWMPIADTPHYRNRKDHLDSECLEIVTWSRQRSKLSKAHKVSKLGAK</sequence>
<comment type="caution">
    <text evidence="1">The sequence shown here is derived from an EMBL/GenBank/DDBJ whole genome shotgun (WGS) entry which is preliminary data.</text>
</comment>